<protein>
    <recommendedName>
        <fullName evidence="5">Essential protein Yae1 N-terminal domain-containing protein</fullName>
    </recommendedName>
</protein>
<evidence type="ECO:0000256" key="3">
    <source>
        <dbReference type="ARBA" id="ARBA00022490"/>
    </source>
</evidence>
<name>A0A8K1CES4_PYTOL</name>
<evidence type="ECO:0000259" key="5">
    <source>
        <dbReference type="Pfam" id="PF09811"/>
    </source>
</evidence>
<dbReference type="InterPro" id="IPR019191">
    <property type="entry name" value="Essential_protein_Yae1_N"/>
</dbReference>
<proteinExistence type="predicted"/>
<evidence type="ECO:0000256" key="2">
    <source>
        <dbReference type="ARBA" id="ARBA00004496"/>
    </source>
</evidence>
<sequence length="153" mass="16915">MANMHGHDGEDDGFDDFLSEEEEECTLQTQEREALVRRMKTVGVREGIEFGKESTLQEGFDKGFNTAVTDAFRFGVLRGALSVALVSQLFASFKDEEVREIEACVEALRTRSLRVPSASSEPPSDVQADEVVVTLAQQWLARVGIQTEDKATA</sequence>
<evidence type="ECO:0000256" key="4">
    <source>
        <dbReference type="ARBA" id="ARBA00023242"/>
    </source>
</evidence>
<comment type="caution">
    <text evidence="6">The sequence shown here is derived from an EMBL/GenBank/DDBJ whole genome shotgun (WGS) entry which is preliminary data.</text>
</comment>
<organism evidence="6 7">
    <name type="scientific">Pythium oligandrum</name>
    <name type="common">Mycoparasitic fungus</name>
    <dbReference type="NCBI Taxonomy" id="41045"/>
    <lineage>
        <taxon>Eukaryota</taxon>
        <taxon>Sar</taxon>
        <taxon>Stramenopiles</taxon>
        <taxon>Oomycota</taxon>
        <taxon>Peronosporomycetes</taxon>
        <taxon>Pythiales</taxon>
        <taxon>Pythiaceae</taxon>
        <taxon>Pythium</taxon>
    </lineage>
</organism>
<reference evidence="6" key="1">
    <citation type="submission" date="2019-03" db="EMBL/GenBank/DDBJ databases">
        <title>Long read genome sequence of the mycoparasitic Pythium oligandrum ATCC 38472 isolated from sugarbeet rhizosphere.</title>
        <authorList>
            <person name="Gaulin E."/>
        </authorList>
    </citation>
    <scope>NUCLEOTIDE SEQUENCE</scope>
    <source>
        <strain evidence="6">ATCC 38472_TT</strain>
    </source>
</reference>
<keyword evidence="4" id="KW-0539">Nucleus</keyword>
<dbReference type="InterPro" id="IPR038881">
    <property type="entry name" value="Yae1-like"/>
</dbReference>
<feature type="domain" description="Essential protein Yae1 N-terminal" evidence="5">
    <location>
        <begin position="45"/>
        <end position="79"/>
    </location>
</feature>
<dbReference type="AlphaFoldDB" id="A0A8K1CES4"/>
<dbReference type="OrthoDB" id="20086at2759"/>
<dbReference type="GO" id="GO:0005737">
    <property type="term" value="C:cytoplasm"/>
    <property type="evidence" value="ECO:0007669"/>
    <property type="project" value="UniProtKB-SubCell"/>
</dbReference>
<dbReference type="PANTHER" id="PTHR18829">
    <property type="entry name" value="PROTEIN YAE1 HOMOLOG"/>
    <property type="match status" value="1"/>
</dbReference>
<accession>A0A8K1CES4</accession>
<dbReference type="EMBL" id="SPLM01000075">
    <property type="protein sequence ID" value="TMW61870.1"/>
    <property type="molecule type" value="Genomic_DNA"/>
</dbReference>
<dbReference type="PANTHER" id="PTHR18829:SF0">
    <property type="entry name" value="PROTEIN YAE1 HOMOLOG"/>
    <property type="match status" value="1"/>
</dbReference>
<evidence type="ECO:0000313" key="6">
    <source>
        <dbReference type="EMBL" id="TMW61870.1"/>
    </source>
</evidence>
<keyword evidence="3" id="KW-0963">Cytoplasm</keyword>
<keyword evidence="7" id="KW-1185">Reference proteome</keyword>
<comment type="subcellular location">
    <subcellularLocation>
        <location evidence="2">Cytoplasm</location>
    </subcellularLocation>
    <subcellularLocation>
        <location evidence="1">Nucleus</location>
    </subcellularLocation>
</comment>
<dbReference type="Proteomes" id="UP000794436">
    <property type="component" value="Unassembled WGS sequence"/>
</dbReference>
<dbReference type="GO" id="GO:0005634">
    <property type="term" value="C:nucleus"/>
    <property type="evidence" value="ECO:0007669"/>
    <property type="project" value="UniProtKB-SubCell"/>
</dbReference>
<gene>
    <name evidence="6" type="ORF">Poli38472_010933</name>
</gene>
<evidence type="ECO:0000313" key="7">
    <source>
        <dbReference type="Proteomes" id="UP000794436"/>
    </source>
</evidence>
<evidence type="ECO:0000256" key="1">
    <source>
        <dbReference type="ARBA" id="ARBA00004123"/>
    </source>
</evidence>
<dbReference type="Pfam" id="PF09811">
    <property type="entry name" value="Yae1_N"/>
    <property type="match status" value="1"/>
</dbReference>